<evidence type="ECO:0000256" key="3">
    <source>
        <dbReference type="ARBA" id="ARBA00022691"/>
    </source>
</evidence>
<keyword evidence="4" id="KW-0479">Metal-binding</keyword>
<dbReference type="CDD" id="cd01335">
    <property type="entry name" value="Radical_SAM"/>
    <property type="match status" value="1"/>
</dbReference>
<dbReference type="PANTHER" id="PTHR43787:SF11">
    <property type="entry name" value="UPF0026 PROTEIN SLR1464"/>
    <property type="match status" value="1"/>
</dbReference>
<dbReference type="Proteomes" id="UP001209681">
    <property type="component" value="Unassembled WGS sequence"/>
</dbReference>
<evidence type="ECO:0000256" key="1">
    <source>
        <dbReference type="ARBA" id="ARBA00001966"/>
    </source>
</evidence>
<gene>
    <name evidence="8" type="ORF">OOT00_09380</name>
</gene>
<feature type="domain" description="Radical SAM core" evidence="7">
    <location>
        <begin position="21"/>
        <end position="256"/>
    </location>
</feature>
<dbReference type="PANTHER" id="PTHR43787">
    <property type="entry name" value="FEMO COFACTOR BIOSYNTHESIS PROTEIN NIFB-RELATED"/>
    <property type="match status" value="1"/>
</dbReference>
<comment type="cofactor">
    <cofactor evidence="1">
        <name>[4Fe-4S] cluster</name>
        <dbReference type="ChEBI" id="CHEBI:49883"/>
    </cofactor>
</comment>
<evidence type="ECO:0000313" key="9">
    <source>
        <dbReference type="Proteomes" id="UP001209681"/>
    </source>
</evidence>
<dbReference type="PROSITE" id="PS51918">
    <property type="entry name" value="RADICAL_SAM"/>
    <property type="match status" value="1"/>
</dbReference>
<evidence type="ECO:0000256" key="5">
    <source>
        <dbReference type="ARBA" id="ARBA00023004"/>
    </source>
</evidence>
<name>A0ABT3N9Q9_9BACT</name>
<evidence type="ECO:0000256" key="2">
    <source>
        <dbReference type="ARBA" id="ARBA00022485"/>
    </source>
</evidence>
<keyword evidence="9" id="KW-1185">Reference proteome</keyword>
<keyword evidence="5" id="KW-0408">Iron</keyword>
<dbReference type="InterPro" id="IPR040084">
    <property type="entry name" value="GTPase_Obg"/>
</dbReference>
<dbReference type="Gene3D" id="3.20.20.70">
    <property type="entry name" value="Aldolase class I"/>
    <property type="match status" value="1"/>
</dbReference>
<reference evidence="8 9" key="1">
    <citation type="submission" date="2022-11" db="EMBL/GenBank/DDBJ databases">
        <title>Desulfobotulus tamanensis H1 sp. nov. - anaerobic, alkaliphilic, sulphate reducing bacterium isolated from terrestrial mud volcano.</title>
        <authorList>
            <person name="Frolova A."/>
            <person name="Merkel A.Y."/>
            <person name="Slobodkin A.I."/>
        </authorList>
    </citation>
    <scope>NUCLEOTIDE SEQUENCE [LARGE SCALE GENOMIC DNA]</scope>
    <source>
        <strain evidence="8 9">H1</strain>
    </source>
</reference>
<dbReference type="SMART" id="SM00729">
    <property type="entry name" value="Elp3"/>
    <property type="match status" value="1"/>
</dbReference>
<dbReference type="EMBL" id="JAPFPW010000009">
    <property type="protein sequence ID" value="MCW7754197.1"/>
    <property type="molecule type" value="Genomic_DNA"/>
</dbReference>
<keyword evidence="3" id="KW-0949">S-adenosyl-L-methionine</keyword>
<accession>A0ABT3N9Q9</accession>
<dbReference type="InterPro" id="IPR013785">
    <property type="entry name" value="Aldolase_TIM"/>
</dbReference>
<evidence type="ECO:0000313" key="8">
    <source>
        <dbReference type="EMBL" id="MCW7754197.1"/>
    </source>
</evidence>
<dbReference type="SUPFAM" id="SSF102114">
    <property type="entry name" value="Radical SAM enzymes"/>
    <property type="match status" value="1"/>
</dbReference>
<proteinExistence type="predicted"/>
<dbReference type="InterPro" id="IPR058240">
    <property type="entry name" value="rSAM_sf"/>
</dbReference>
<dbReference type="SFLD" id="SFLDG01083">
    <property type="entry name" value="Uncharacterised_Radical_SAM_Su"/>
    <property type="match status" value="1"/>
</dbReference>
<sequence length="323" mass="35668">MHNRETKDFQYVFGPVASRRLGLSLGVDLLPAKTCTLDCIYCESGRTTRKTLLRKEWVPVNAVLDELSQLLALGPELDSVTFSGSGEPTLHSGIGYLINTIHSRWPGYPVTVLTNGTLFWQEEVREDLKNADRVIANYDAASSEVFEVLNRPYPGLFPEAMMKGLVAFRNLFEGELWLEIFVIPGVNDGDREIEGIAAAVAAIRPDRVQLNTLDRPGTESWVEPAGTELLEKFRKKIAAAEALGDVRGKGTVAGCDEDQLRKNILSMVLRRPVTLDDVVRTQGIDRESAGKVLEGMCFAGELGVRRMARGDFFLLPQALSAET</sequence>
<dbReference type="InterPro" id="IPR006638">
    <property type="entry name" value="Elp3/MiaA/NifB-like_rSAM"/>
</dbReference>
<dbReference type="InterPro" id="IPR007197">
    <property type="entry name" value="rSAM"/>
</dbReference>
<evidence type="ECO:0000256" key="6">
    <source>
        <dbReference type="ARBA" id="ARBA00023014"/>
    </source>
</evidence>
<keyword evidence="2" id="KW-0004">4Fe-4S</keyword>
<evidence type="ECO:0000256" key="4">
    <source>
        <dbReference type="ARBA" id="ARBA00022723"/>
    </source>
</evidence>
<evidence type="ECO:0000259" key="7">
    <source>
        <dbReference type="PROSITE" id="PS51918"/>
    </source>
</evidence>
<organism evidence="8 9">
    <name type="scientific">Desulfobotulus pelophilus</name>
    <dbReference type="NCBI Taxonomy" id="2823377"/>
    <lineage>
        <taxon>Bacteria</taxon>
        <taxon>Pseudomonadati</taxon>
        <taxon>Thermodesulfobacteriota</taxon>
        <taxon>Desulfobacteria</taxon>
        <taxon>Desulfobacterales</taxon>
        <taxon>Desulfobacteraceae</taxon>
        <taxon>Desulfobotulus</taxon>
    </lineage>
</organism>
<dbReference type="Pfam" id="PF04055">
    <property type="entry name" value="Radical_SAM"/>
    <property type="match status" value="1"/>
</dbReference>
<dbReference type="RefSeq" id="WP_265425116.1">
    <property type="nucleotide sequence ID" value="NZ_JAPFPW010000009.1"/>
</dbReference>
<keyword evidence="6" id="KW-0411">Iron-sulfur</keyword>
<comment type="caution">
    <text evidence="8">The sequence shown here is derived from an EMBL/GenBank/DDBJ whole genome shotgun (WGS) entry which is preliminary data.</text>
</comment>
<protein>
    <submittedName>
        <fullName evidence="8">Radical SAM protein</fullName>
    </submittedName>
</protein>
<dbReference type="SFLD" id="SFLDS00029">
    <property type="entry name" value="Radical_SAM"/>
    <property type="match status" value="1"/>
</dbReference>